<dbReference type="GO" id="GO:1901135">
    <property type="term" value="P:carbohydrate derivative metabolic process"/>
    <property type="evidence" value="ECO:0007669"/>
    <property type="project" value="InterPro"/>
</dbReference>
<comment type="caution">
    <text evidence="2">The sequence shown here is derived from an EMBL/GenBank/DDBJ whole genome shotgun (WGS) entry which is preliminary data.</text>
</comment>
<proteinExistence type="predicted"/>
<dbReference type="AlphaFoldDB" id="A0A939KH11"/>
<dbReference type="RefSeq" id="WP_207600623.1">
    <property type="nucleotide sequence ID" value="NZ_JAFNJU010000012.1"/>
</dbReference>
<dbReference type="Pfam" id="PF13580">
    <property type="entry name" value="SIS_2"/>
    <property type="match status" value="1"/>
</dbReference>
<evidence type="ECO:0000313" key="3">
    <source>
        <dbReference type="Proteomes" id="UP000664218"/>
    </source>
</evidence>
<protein>
    <submittedName>
        <fullName evidence="2">SIS domain-containing protein</fullName>
    </submittedName>
</protein>
<accession>A0A939KH11</accession>
<dbReference type="SUPFAM" id="SSF53697">
    <property type="entry name" value="SIS domain"/>
    <property type="match status" value="1"/>
</dbReference>
<dbReference type="PROSITE" id="PS51464">
    <property type="entry name" value="SIS"/>
    <property type="match status" value="1"/>
</dbReference>
<sequence length="253" mass="27742">MKKGTVMKQYKEEVFKIINEIHEEESDKIVKVAEVIAEHIKKDRLVHIWGPGGHSNLAAMEIFFRAGGLMHVNAILNTDTMLNNGALKSMNVERLPGYGRIVIEDQGIGEGDLLIVVNAYGINTATIDAALTAKEKGALVIGISSHDHANDTPANHIARHPSKKNLQDIVDYSVDCKLAVGDACISLDGFEQKIGALSTFANAFVLNSIVIETINILVEEGIHPPVWMSGNADGGDEWNKRFMGKFRDKIKML</sequence>
<dbReference type="EMBL" id="JAFNJU010000012">
    <property type="protein sequence ID" value="MBO1266097.1"/>
    <property type="molecule type" value="Genomic_DNA"/>
</dbReference>
<gene>
    <name evidence="2" type="ORF">J3A84_13755</name>
</gene>
<keyword evidence="3" id="KW-1185">Reference proteome</keyword>
<reference evidence="2" key="1">
    <citation type="submission" date="2021-03" db="EMBL/GenBank/DDBJ databases">
        <title>Proteiniclasticum marinus sp. nov., isolated from tidal flat sediment.</title>
        <authorList>
            <person name="Namirimu T."/>
            <person name="Yang J.-A."/>
            <person name="Yang S.-H."/>
            <person name="Kim Y.-J."/>
            <person name="Kwon K.K."/>
        </authorList>
    </citation>
    <scope>NUCLEOTIDE SEQUENCE</scope>
    <source>
        <strain evidence="2">SCR006</strain>
    </source>
</reference>
<feature type="domain" description="SIS" evidence="1">
    <location>
        <begin position="36"/>
        <end position="219"/>
    </location>
</feature>
<dbReference type="Proteomes" id="UP000664218">
    <property type="component" value="Unassembled WGS sequence"/>
</dbReference>
<name>A0A939KH11_9CLOT</name>
<dbReference type="Gene3D" id="3.40.50.10490">
    <property type="entry name" value="Glucose-6-phosphate isomerase like protein, domain 1"/>
    <property type="match status" value="1"/>
</dbReference>
<dbReference type="GO" id="GO:0097367">
    <property type="term" value="F:carbohydrate derivative binding"/>
    <property type="evidence" value="ECO:0007669"/>
    <property type="project" value="InterPro"/>
</dbReference>
<evidence type="ECO:0000259" key="1">
    <source>
        <dbReference type="PROSITE" id="PS51464"/>
    </source>
</evidence>
<dbReference type="NCBIfam" id="NF002805">
    <property type="entry name" value="PRK02947.1"/>
    <property type="match status" value="1"/>
</dbReference>
<dbReference type="InterPro" id="IPR046348">
    <property type="entry name" value="SIS_dom_sf"/>
</dbReference>
<organism evidence="2 3">
    <name type="scientific">Proteiniclasticum aestuarii</name>
    <dbReference type="NCBI Taxonomy" id="2817862"/>
    <lineage>
        <taxon>Bacteria</taxon>
        <taxon>Bacillati</taxon>
        <taxon>Bacillota</taxon>
        <taxon>Clostridia</taxon>
        <taxon>Eubacteriales</taxon>
        <taxon>Clostridiaceae</taxon>
        <taxon>Proteiniclasticum</taxon>
    </lineage>
</organism>
<dbReference type="InterPro" id="IPR001347">
    <property type="entry name" value="SIS_dom"/>
</dbReference>
<evidence type="ECO:0000313" key="2">
    <source>
        <dbReference type="EMBL" id="MBO1266097.1"/>
    </source>
</evidence>